<keyword evidence="2" id="KW-1185">Reference proteome</keyword>
<proteinExistence type="predicted"/>
<dbReference type="InterPro" id="IPR021284">
    <property type="entry name" value="DUF2750"/>
</dbReference>
<evidence type="ECO:0008006" key="3">
    <source>
        <dbReference type="Google" id="ProtNLM"/>
    </source>
</evidence>
<dbReference type="AlphaFoldDB" id="A0A498QPP5"/>
<protein>
    <recommendedName>
        <fullName evidence="3">DUF2750 domain-containing protein</fullName>
    </recommendedName>
</protein>
<accession>A0A498QPP5</accession>
<name>A0A498QPP5_9MYCO</name>
<reference evidence="1 2" key="1">
    <citation type="submission" date="2018-09" db="EMBL/GenBank/DDBJ databases">
        <authorList>
            <person name="Tagini F."/>
        </authorList>
    </citation>
    <scope>NUCLEOTIDE SEQUENCE [LARGE SCALE GENOMIC DNA]</scope>
    <source>
        <strain evidence="1 2">MK142</strain>
    </source>
</reference>
<evidence type="ECO:0000313" key="2">
    <source>
        <dbReference type="Proteomes" id="UP000268285"/>
    </source>
</evidence>
<gene>
    <name evidence="1" type="ORF">LAUMK142_01579</name>
</gene>
<dbReference type="EMBL" id="UPHU01000001">
    <property type="protein sequence ID" value="VBA48848.1"/>
    <property type="molecule type" value="Genomic_DNA"/>
</dbReference>
<sequence>MPLRTASRWLDNAIRGFFTTGPANPVSRPIRNSTSPRVNSNVCIAKPYRRAAVRNRLAETGVIAVRRLESGVALHLTAELQANYQRFIERVRATREVWVLLGPDLRGAWVHSNDYVTEDDEPVCVHLVYSTAAYARRHATGEWAGMEPVSLTLDEFIDGPLRGMHEGGDLLGPDFNADLAGLEIEPIDLAKALLGEP</sequence>
<organism evidence="1 2">
    <name type="scientific">Mycobacterium pseudokansasii</name>
    <dbReference type="NCBI Taxonomy" id="2341080"/>
    <lineage>
        <taxon>Bacteria</taxon>
        <taxon>Bacillati</taxon>
        <taxon>Actinomycetota</taxon>
        <taxon>Actinomycetes</taxon>
        <taxon>Mycobacteriales</taxon>
        <taxon>Mycobacteriaceae</taxon>
        <taxon>Mycobacterium</taxon>
    </lineage>
</organism>
<dbReference type="Proteomes" id="UP000268285">
    <property type="component" value="Unassembled WGS sequence"/>
</dbReference>
<dbReference type="Pfam" id="PF11042">
    <property type="entry name" value="DUF2750"/>
    <property type="match status" value="1"/>
</dbReference>
<evidence type="ECO:0000313" key="1">
    <source>
        <dbReference type="EMBL" id="VBA48848.1"/>
    </source>
</evidence>